<evidence type="ECO:0000256" key="1">
    <source>
        <dbReference type="SAM" id="MobiDB-lite"/>
    </source>
</evidence>
<reference evidence="3" key="1">
    <citation type="submission" date="2022-11" db="UniProtKB">
        <authorList>
            <consortium name="WormBaseParasite"/>
        </authorList>
    </citation>
    <scope>IDENTIFICATION</scope>
</reference>
<name>A0A914EI39_9BILA</name>
<evidence type="ECO:0000313" key="3">
    <source>
        <dbReference type="WBParaSite" id="ACRNAN_scaffold846.g13556.t1"/>
    </source>
</evidence>
<feature type="compositionally biased region" description="Polar residues" evidence="1">
    <location>
        <begin position="199"/>
        <end position="219"/>
    </location>
</feature>
<accession>A0A914EI39</accession>
<feature type="compositionally biased region" description="Polar residues" evidence="1">
    <location>
        <begin position="87"/>
        <end position="96"/>
    </location>
</feature>
<dbReference type="Proteomes" id="UP000887540">
    <property type="component" value="Unplaced"/>
</dbReference>
<feature type="compositionally biased region" description="Basic and acidic residues" evidence="1">
    <location>
        <begin position="59"/>
        <end position="82"/>
    </location>
</feature>
<organism evidence="2 3">
    <name type="scientific">Acrobeloides nanus</name>
    <dbReference type="NCBI Taxonomy" id="290746"/>
    <lineage>
        <taxon>Eukaryota</taxon>
        <taxon>Metazoa</taxon>
        <taxon>Ecdysozoa</taxon>
        <taxon>Nematoda</taxon>
        <taxon>Chromadorea</taxon>
        <taxon>Rhabditida</taxon>
        <taxon>Tylenchina</taxon>
        <taxon>Cephalobomorpha</taxon>
        <taxon>Cephaloboidea</taxon>
        <taxon>Cephalobidae</taxon>
        <taxon>Acrobeloides</taxon>
    </lineage>
</organism>
<feature type="compositionally biased region" description="Low complexity" evidence="1">
    <location>
        <begin position="42"/>
        <end position="51"/>
    </location>
</feature>
<feature type="compositionally biased region" description="Low complexity" evidence="1">
    <location>
        <begin position="220"/>
        <end position="233"/>
    </location>
</feature>
<proteinExistence type="predicted"/>
<feature type="region of interest" description="Disordered" evidence="1">
    <location>
        <begin position="1"/>
        <end position="137"/>
    </location>
</feature>
<feature type="region of interest" description="Disordered" evidence="1">
    <location>
        <begin position="199"/>
        <end position="233"/>
    </location>
</feature>
<keyword evidence="2" id="KW-1185">Reference proteome</keyword>
<dbReference type="WBParaSite" id="ACRNAN_scaffold846.g13556.t1">
    <property type="protein sequence ID" value="ACRNAN_scaffold846.g13556.t1"/>
    <property type="gene ID" value="ACRNAN_scaffold846.g13556"/>
</dbReference>
<protein>
    <submittedName>
        <fullName evidence="3">Uncharacterized protein</fullName>
    </submittedName>
</protein>
<sequence length="269" mass="29554">MSLVSEEKVIPFLKDSPISKNPNLTPNAIPKRKRVSDIKKPSSMSSLHSSLQRIHRKRTSEQRPHPPDCLNKRYWDDVRAGRIPEPSWTSNPSTSKKAQKIPKQEPKAVSTSPPVPTDSSPQIPPFPPIQMPFPGPSGHPLGMPPIPPMLGQMSPFQHGPLPFMPMPPGMPFFFDPLMLNGLANGAIPKISVENEGQLNAKTSHSSNPHSATPFQAATNSRQSSLTSPSISTSSDDQIDVIADALFSSQWSNAYFVKEPIFQSNGYKKH</sequence>
<evidence type="ECO:0000313" key="2">
    <source>
        <dbReference type="Proteomes" id="UP000887540"/>
    </source>
</evidence>
<dbReference type="AlphaFoldDB" id="A0A914EI39"/>
<feature type="compositionally biased region" description="Pro residues" evidence="1">
    <location>
        <begin position="122"/>
        <end position="137"/>
    </location>
</feature>
<feature type="compositionally biased region" description="Low complexity" evidence="1">
    <location>
        <begin position="109"/>
        <end position="121"/>
    </location>
</feature>